<keyword evidence="17" id="KW-0969">Cilium</keyword>
<evidence type="ECO:0000256" key="11">
    <source>
        <dbReference type="ARBA" id="ARBA00023225"/>
    </source>
</evidence>
<dbReference type="CDD" id="cd17873">
    <property type="entry name" value="FlhF"/>
    <property type="match status" value="1"/>
</dbReference>
<dbReference type="GO" id="GO:0015031">
    <property type="term" value="P:protein transport"/>
    <property type="evidence" value="ECO:0007669"/>
    <property type="project" value="UniProtKB-KW"/>
</dbReference>
<comment type="caution">
    <text evidence="17">The sequence shown here is derived from an EMBL/GenBank/DDBJ whole genome shotgun (WGS) entry which is preliminary data.</text>
</comment>
<sequence>MIIKKFQGKTENEAVEAAKRELGKNIVIMNVKGVKKKGFFRFFRSDMIEVTVALEEENERYYPLKKEEKKEPASPSKVVYPSPYNEAQISRSLIIENLDEEKRENTLLEEKLDNLHILLEQQLQRPDSEKEEEEGEVHSELEKFTKILYNTMLDNEVSEKNANQIIDEIEKSVKPNMPFDYALSSIYQKMILKFGKPMSITPPENGVKVIFFVGPTGVGKTTTIAKIASKFIVDDKKKVALLTADTYRIAAAEQLRTYANILEVPFRVIYAPEEVGQVLKDFAGYDYIFVDTSGHSYQNEEQKANTNDLIHSVDGLAEKEVFLVLSATTKYRDMIHIVDSYSQVTDYRLIFTKLDETSAMGNLLNIKLHTGASLSYVTCGQNVPDDIEEFNPQKTVKKLLGGQN</sequence>
<evidence type="ECO:0000313" key="18">
    <source>
        <dbReference type="Proteomes" id="UP000295718"/>
    </source>
</evidence>
<dbReference type="GO" id="GO:0005886">
    <property type="term" value="C:plasma membrane"/>
    <property type="evidence" value="ECO:0007669"/>
    <property type="project" value="UniProtKB-SubCell"/>
</dbReference>
<evidence type="ECO:0000256" key="10">
    <source>
        <dbReference type="ARBA" id="ARBA00023136"/>
    </source>
</evidence>
<dbReference type="InterPro" id="IPR047040">
    <property type="entry name" value="FlhF__GTPase_dom"/>
</dbReference>
<evidence type="ECO:0000259" key="15">
    <source>
        <dbReference type="SMART" id="SM00382"/>
    </source>
</evidence>
<keyword evidence="6" id="KW-0547">Nucleotide-binding</keyword>
<dbReference type="GO" id="GO:0005047">
    <property type="term" value="F:signal recognition particle binding"/>
    <property type="evidence" value="ECO:0007669"/>
    <property type="project" value="TreeGrafter"/>
</dbReference>
<dbReference type="NCBIfam" id="TIGR03499">
    <property type="entry name" value="FlhF"/>
    <property type="match status" value="1"/>
</dbReference>
<gene>
    <name evidence="17" type="ORF">EDD76_11168</name>
</gene>
<evidence type="ECO:0000259" key="16">
    <source>
        <dbReference type="SMART" id="SM00962"/>
    </source>
</evidence>
<dbReference type="Gene3D" id="3.40.50.300">
    <property type="entry name" value="P-loop containing nucleotide triphosphate hydrolases"/>
    <property type="match status" value="1"/>
</dbReference>
<dbReference type="FunFam" id="3.40.50.300:FF:000695">
    <property type="entry name" value="Flagellar biosynthesis regulator FlhF"/>
    <property type="match status" value="1"/>
</dbReference>
<keyword evidence="18" id="KW-1185">Reference proteome</keyword>
<comment type="subcellular location">
    <subcellularLocation>
        <location evidence="1">Cell membrane</location>
        <topology evidence="1">Peripheral membrane protein</topology>
        <orientation evidence="1">Cytoplasmic side</orientation>
    </subcellularLocation>
</comment>
<keyword evidence="7" id="KW-1005">Bacterial flagellum biogenesis</keyword>
<proteinExistence type="inferred from homology"/>
<dbReference type="InterPro" id="IPR027417">
    <property type="entry name" value="P-loop_NTPase"/>
</dbReference>
<evidence type="ECO:0000256" key="4">
    <source>
        <dbReference type="ARBA" id="ARBA00022448"/>
    </source>
</evidence>
<dbReference type="InterPro" id="IPR020006">
    <property type="entry name" value="FlhF"/>
</dbReference>
<keyword evidence="8" id="KW-0653">Protein transport</keyword>
<dbReference type="Gene3D" id="1.20.120.1380">
    <property type="entry name" value="Flagellar FlhF biosynthesis protein, N domain"/>
    <property type="match status" value="1"/>
</dbReference>
<dbReference type="GO" id="GO:0003924">
    <property type="term" value="F:GTPase activity"/>
    <property type="evidence" value="ECO:0007669"/>
    <property type="project" value="UniProtKB-UniRule"/>
</dbReference>
<evidence type="ECO:0000256" key="5">
    <source>
        <dbReference type="ARBA" id="ARBA00022475"/>
    </source>
</evidence>
<dbReference type="SMART" id="SM00962">
    <property type="entry name" value="SRP54"/>
    <property type="match status" value="1"/>
</dbReference>
<organism evidence="17 18">
    <name type="scientific">Kineothrix alysoides</name>
    <dbReference type="NCBI Taxonomy" id="1469948"/>
    <lineage>
        <taxon>Bacteria</taxon>
        <taxon>Bacillati</taxon>
        <taxon>Bacillota</taxon>
        <taxon>Clostridia</taxon>
        <taxon>Lachnospirales</taxon>
        <taxon>Lachnospiraceae</taxon>
        <taxon>Kineothrix</taxon>
    </lineage>
</organism>
<keyword evidence="4" id="KW-0813">Transport</keyword>
<keyword evidence="9" id="KW-0342">GTP-binding</keyword>
<keyword evidence="11" id="KW-1006">Bacterial flagellum protein export</keyword>
<evidence type="ECO:0000256" key="9">
    <source>
        <dbReference type="ARBA" id="ARBA00023134"/>
    </source>
</evidence>
<evidence type="ECO:0000256" key="8">
    <source>
        <dbReference type="ARBA" id="ARBA00022927"/>
    </source>
</evidence>
<name>A0A4R1QXJ6_9FIRM</name>
<dbReference type="EMBL" id="SLUO01000011">
    <property type="protein sequence ID" value="TCL56574.1"/>
    <property type="molecule type" value="Genomic_DNA"/>
</dbReference>
<comment type="function">
    <text evidence="12">Necessary for flagellar biosynthesis. May be involved in translocation of the flagellum.</text>
</comment>
<reference evidence="17 18" key="1">
    <citation type="submission" date="2019-03" db="EMBL/GenBank/DDBJ databases">
        <title>Genomic Encyclopedia of Type Strains, Phase IV (KMG-IV): sequencing the most valuable type-strain genomes for metagenomic binning, comparative biology and taxonomic classification.</title>
        <authorList>
            <person name="Goeker M."/>
        </authorList>
    </citation>
    <scope>NUCLEOTIDE SEQUENCE [LARGE SCALE GENOMIC DNA]</scope>
    <source>
        <strain evidence="17 18">DSM 100556</strain>
    </source>
</reference>
<evidence type="ECO:0000256" key="1">
    <source>
        <dbReference type="ARBA" id="ARBA00004413"/>
    </source>
</evidence>
<dbReference type="GO" id="GO:0005525">
    <property type="term" value="F:GTP binding"/>
    <property type="evidence" value="ECO:0007669"/>
    <property type="project" value="UniProtKB-UniRule"/>
</dbReference>
<protein>
    <recommendedName>
        <fullName evidence="3 13">Flagellar biosynthesis protein FlhF</fullName>
    </recommendedName>
</protein>
<dbReference type="PANTHER" id="PTHR43134:SF3">
    <property type="entry name" value="FLAGELLAR BIOSYNTHESIS PROTEIN FLHF"/>
    <property type="match status" value="1"/>
</dbReference>
<feature type="domain" description="SRP54-type proteins GTP-binding" evidence="16">
    <location>
        <begin position="207"/>
        <end position="401"/>
    </location>
</feature>
<dbReference type="AlphaFoldDB" id="A0A4R1QXJ6"/>
<dbReference type="STRING" id="1469948.GCA_000732725_01555"/>
<evidence type="ECO:0000256" key="2">
    <source>
        <dbReference type="ARBA" id="ARBA00008531"/>
    </source>
</evidence>
<dbReference type="PANTHER" id="PTHR43134">
    <property type="entry name" value="SIGNAL RECOGNITION PARTICLE RECEPTOR SUBUNIT ALPHA"/>
    <property type="match status" value="1"/>
</dbReference>
<dbReference type="SMART" id="SM00382">
    <property type="entry name" value="AAA"/>
    <property type="match status" value="1"/>
</dbReference>
<dbReference type="InterPro" id="IPR000897">
    <property type="entry name" value="SRP54_GTPase_dom"/>
</dbReference>
<keyword evidence="17" id="KW-0966">Cell projection</keyword>
<dbReference type="RefSeq" id="WP_031390271.1">
    <property type="nucleotide sequence ID" value="NZ_JPNB01000001.1"/>
</dbReference>
<comment type="similarity">
    <text evidence="2">Belongs to the GTP-binding SRP family.</text>
</comment>
<dbReference type="InterPro" id="IPR003593">
    <property type="entry name" value="AAA+_ATPase"/>
</dbReference>
<dbReference type="GO" id="GO:0006614">
    <property type="term" value="P:SRP-dependent cotranslational protein targeting to membrane"/>
    <property type="evidence" value="ECO:0007669"/>
    <property type="project" value="UniProtKB-UniRule"/>
</dbReference>
<feature type="domain" description="AAA+ ATPase" evidence="15">
    <location>
        <begin position="206"/>
        <end position="364"/>
    </location>
</feature>
<dbReference type="SUPFAM" id="SSF52540">
    <property type="entry name" value="P-loop containing nucleoside triphosphate hydrolases"/>
    <property type="match status" value="1"/>
</dbReference>
<feature type="coiled-coil region" evidence="14">
    <location>
        <begin position="91"/>
        <end position="125"/>
    </location>
</feature>
<evidence type="ECO:0000256" key="14">
    <source>
        <dbReference type="SAM" id="Coils"/>
    </source>
</evidence>
<keyword evidence="17" id="KW-0282">Flagellum</keyword>
<evidence type="ECO:0000256" key="13">
    <source>
        <dbReference type="NCBIfam" id="TIGR03499"/>
    </source>
</evidence>
<evidence type="ECO:0000256" key="12">
    <source>
        <dbReference type="ARBA" id="ARBA00025337"/>
    </source>
</evidence>
<keyword evidence="14" id="KW-0175">Coiled coil</keyword>
<evidence type="ECO:0000313" key="17">
    <source>
        <dbReference type="EMBL" id="TCL56574.1"/>
    </source>
</evidence>
<dbReference type="OrthoDB" id="9778554at2"/>
<evidence type="ECO:0000256" key="6">
    <source>
        <dbReference type="ARBA" id="ARBA00022741"/>
    </source>
</evidence>
<keyword evidence="5" id="KW-1003">Cell membrane</keyword>
<dbReference type="Pfam" id="PF00448">
    <property type="entry name" value="SRP54"/>
    <property type="match status" value="1"/>
</dbReference>
<dbReference type="GO" id="GO:0044781">
    <property type="term" value="P:bacterial-type flagellum organization"/>
    <property type="evidence" value="ECO:0007669"/>
    <property type="project" value="UniProtKB-UniRule"/>
</dbReference>
<keyword evidence="10" id="KW-0472">Membrane</keyword>
<accession>A0A4R1QXJ6</accession>
<evidence type="ECO:0000256" key="3">
    <source>
        <dbReference type="ARBA" id="ARBA00014919"/>
    </source>
</evidence>
<evidence type="ECO:0000256" key="7">
    <source>
        <dbReference type="ARBA" id="ARBA00022795"/>
    </source>
</evidence>
<dbReference type="Proteomes" id="UP000295718">
    <property type="component" value="Unassembled WGS sequence"/>
</dbReference>